<name>A0A0R2C762_9LACO</name>
<keyword evidence="10" id="KW-0251">Elongation factor</keyword>
<evidence type="ECO:0000256" key="3">
    <source>
        <dbReference type="ARBA" id="ARBA00023015"/>
    </source>
</evidence>
<proteinExistence type="inferred from homology"/>
<evidence type="ECO:0000256" key="1">
    <source>
        <dbReference type="ARBA" id="ARBA00008213"/>
    </source>
</evidence>
<dbReference type="GO" id="GO:0003746">
    <property type="term" value="F:translation elongation factor activity"/>
    <property type="evidence" value="ECO:0007669"/>
    <property type="project" value="UniProtKB-KW"/>
</dbReference>
<dbReference type="EMBL" id="AYZK01000003">
    <property type="protein sequence ID" value="KRM87061.1"/>
    <property type="molecule type" value="Genomic_DNA"/>
</dbReference>
<dbReference type="SUPFAM" id="SSF46557">
    <property type="entry name" value="GreA transcript cleavage protein, N-terminal domain"/>
    <property type="match status" value="1"/>
</dbReference>
<evidence type="ECO:0000256" key="6">
    <source>
        <dbReference type="ARBA" id="ARBA00030776"/>
    </source>
</evidence>
<evidence type="ECO:0000256" key="4">
    <source>
        <dbReference type="ARBA" id="ARBA00023125"/>
    </source>
</evidence>
<dbReference type="InterPro" id="IPR018151">
    <property type="entry name" value="TF_GreA/GreB_CS"/>
</dbReference>
<dbReference type="Gene3D" id="3.10.50.30">
    <property type="entry name" value="Transcription elongation factor, GreA/GreB, C-terminal domain"/>
    <property type="match status" value="1"/>
</dbReference>
<dbReference type="InterPro" id="IPR022691">
    <property type="entry name" value="Tscrpt_elong_fac_GreA/B_N"/>
</dbReference>
<dbReference type="PATRIC" id="fig|1423810.4.peg.1247"/>
<dbReference type="PROSITE" id="PS00829">
    <property type="entry name" value="GREAB_1"/>
    <property type="match status" value="1"/>
</dbReference>
<dbReference type="OrthoDB" id="9808774at2"/>
<keyword evidence="5 7" id="KW-0804">Transcription</keyword>
<dbReference type="GO" id="GO:0070063">
    <property type="term" value="F:RNA polymerase binding"/>
    <property type="evidence" value="ECO:0007669"/>
    <property type="project" value="InterPro"/>
</dbReference>
<dbReference type="InterPro" id="IPR023459">
    <property type="entry name" value="Tscrpt_elong_fac_GreA/B_fam"/>
</dbReference>
<dbReference type="Proteomes" id="UP000051789">
    <property type="component" value="Unassembled WGS sequence"/>
</dbReference>
<gene>
    <name evidence="7" type="primary">greA</name>
    <name evidence="10" type="ORF">FD19_GL001211</name>
</gene>
<evidence type="ECO:0000313" key="10">
    <source>
        <dbReference type="EMBL" id="KRM87061.1"/>
    </source>
</evidence>
<dbReference type="NCBIfam" id="NF001263">
    <property type="entry name" value="PRK00226.1-4"/>
    <property type="match status" value="1"/>
</dbReference>
<comment type="caution">
    <text evidence="10">The sequence shown here is derived from an EMBL/GenBank/DDBJ whole genome shotgun (WGS) entry which is preliminary data.</text>
</comment>
<dbReference type="HAMAP" id="MF_00105">
    <property type="entry name" value="GreA_GreB"/>
    <property type="match status" value="1"/>
</dbReference>
<dbReference type="InterPro" id="IPR036805">
    <property type="entry name" value="Tscrpt_elong_fac_GreA/B_N_sf"/>
</dbReference>
<evidence type="ECO:0000256" key="5">
    <source>
        <dbReference type="ARBA" id="ARBA00023163"/>
    </source>
</evidence>
<dbReference type="PIRSF" id="PIRSF006092">
    <property type="entry name" value="GreA_GreB"/>
    <property type="match status" value="1"/>
</dbReference>
<evidence type="ECO:0000256" key="7">
    <source>
        <dbReference type="HAMAP-Rule" id="MF_00105"/>
    </source>
</evidence>
<dbReference type="GO" id="GO:0003677">
    <property type="term" value="F:DNA binding"/>
    <property type="evidence" value="ECO:0007669"/>
    <property type="project" value="UniProtKB-UniRule"/>
</dbReference>
<dbReference type="Pfam" id="PF03449">
    <property type="entry name" value="GreA_GreB_N"/>
    <property type="match status" value="1"/>
</dbReference>
<dbReference type="FunFam" id="1.10.287.180:FF:000001">
    <property type="entry name" value="Transcription elongation factor GreA"/>
    <property type="match status" value="1"/>
</dbReference>
<dbReference type="PANTHER" id="PTHR30437">
    <property type="entry name" value="TRANSCRIPTION ELONGATION FACTOR GREA"/>
    <property type="match status" value="1"/>
</dbReference>
<dbReference type="RefSeq" id="WP_054750254.1">
    <property type="nucleotide sequence ID" value="NZ_AYZK01000003.1"/>
</dbReference>
<dbReference type="InterPro" id="IPR036953">
    <property type="entry name" value="GreA/GreB_C_sf"/>
</dbReference>
<protein>
    <recommendedName>
        <fullName evidence="2 7">Transcription elongation factor GreA</fullName>
    </recommendedName>
    <alternativeName>
        <fullName evidence="6 7">Transcript cleavage factor GreA</fullName>
    </alternativeName>
</protein>
<dbReference type="SUPFAM" id="SSF54534">
    <property type="entry name" value="FKBP-like"/>
    <property type="match status" value="1"/>
</dbReference>
<sequence length="158" mass="17765">MEYFDITPNGMQHLRTEIERLKQERPALIKRVAAAAALGDRSENAEYTESKRELRHLESQMRYMDKQTRYGQVVKPVDDDEATLGKTVELLFDDDDESETYHLVGPAEADFAPNNLTSVSPLGRAILHHHVGDQCTVEAPNGEYVVKLVAARLTPGML</sequence>
<dbReference type="AlphaFoldDB" id="A0A0R2C762"/>
<dbReference type="GO" id="GO:0032784">
    <property type="term" value="P:regulation of DNA-templated transcription elongation"/>
    <property type="evidence" value="ECO:0007669"/>
    <property type="project" value="UniProtKB-UniRule"/>
</dbReference>
<evidence type="ECO:0000313" key="11">
    <source>
        <dbReference type="Proteomes" id="UP000051789"/>
    </source>
</evidence>
<reference evidence="10 11" key="1">
    <citation type="journal article" date="2015" name="Genome Announc.">
        <title>Expanding the biotechnology potential of lactobacilli through comparative genomics of 213 strains and associated genera.</title>
        <authorList>
            <person name="Sun Z."/>
            <person name="Harris H.M."/>
            <person name="McCann A."/>
            <person name="Guo C."/>
            <person name="Argimon S."/>
            <person name="Zhang W."/>
            <person name="Yang X."/>
            <person name="Jeffery I.B."/>
            <person name="Cooney J.C."/>
            <person name="Kagawa T.F."/>
            <person name="Liu W."/>
            <person name="Song Y."/>
            <person name="Salvetti E."/>
            <person name="Wrobel A."/>
            <person name="Rasinkangas P."/>
            <person name="Parkhill J."/>
            <person name="Rea M.C."/>
            <person name="O'Sullivan O."/>
            <person name="Ritari J."/>
            <person name="Douillard F.P."/>
            <person name="Paul Ross R."/>
            <person name="Yang R."/>
            <person name="Briner A.E."/>
            <person name="Felis G.E."/>
            <person name="de Vos W.M."/>
            <person name="Barrangou R."/>
            <person name="Klaenhammer T.R."/>
            <person name="Caufield P.W."/>
            <person name="Cui Y."/>
            <person name="Zhang H."/>
            <person name="O'Toole P.W."/>
        </authorList>
    </citation>
    <scope>NUCLEOTIDE SEQUENCE [LARGE SCALE GENOMIC DNA]</scope>
    <source>
        <strain evidence="10 11">DSM 22698</strain>
    </source>
</reference>
<feature type="domain" description="Transcription elongation factor GreA/GreB C-terminal" evidence="8">
    <location>
        <begin position="79"/>
        <end position="150"/>
    </location>
</feature>
<evidence type="ECO:0000256" key="2">
    <source>
        <dbReference type="ARBA" id="ARBA00013729"/>
    </source>
</evidence>
<dbReference type="Gene3D" id="1.10.287.180">
    <property type="entry name" value="Transcription elongation factor, GreA/GreB, N-terminal domain"/>
    <property type="match status" value="1"/>
</dbReference>
<evidence type="ECO:0000259" key="9">
    <source>
        <dbReference type="Pfam" id="PF03449"/>
    </source>
</evidence>
<dbReference type="GO" id="GO:0006354">
    <property type="term" value="P:DNA-templated transcription elongation"/>
    <property type="evidence" value="ECO:0007669"/>
    <property type="project" value="TreeGrafter"/>
</dbReference>
<dbReference type="PANTHER" id="PTHR30437:SF6">
    <property type="entry name" value="TRANSCRIPTION ELONGATION FACTOR GREB"/>
    <property type="match status" value="1"/>
</dbReference>
<evidence type="ECO:0000259" key="8">
    <source>
        <dbReference type="Pfam" id="PF01272"/>
    </source>
</evidence>
<dbReference type="InterPro" id="IPR001437">
    <property type="entry name" value="Tscrpt_elong_fac_GreA/B_C"/>
</dbReference>
<keyword evidence="4 7" id="KW-0238">DNA-binding</keyword>
<comment type="similarity">
    <text evidence="1 7">Belongs to the GreA/GreB family.</text>
</comment>
<dbReference type="STRING" id="1423810.FD19_GL001211"/>
<feature type="domain" description="Transcription elongation factor GreA/GreB N-terminal" evidence="9">
    <location>
        <begin position="6"/>
        <end position="69"/>
    </location>
</feature>
<organism evidence="10 11">
    <name type="scientific">Lacticaseibacillus thailandensis DSM 22698 = JCM 13996</name>
    <dbReference type="NCBI Taxonomy" id="1423810"/>
    <lineage>
        <taxon>Bacteria</taxon>
        <taxon>Bacillati</taxon>
        <taxon>Bacillota</taxon>
        <taxon>Bacilli</taxon>
        <taxon>Lactobacillales</taxon>
        <taxon>Lactobacillaceae</taxon>
        <taxon>Lacticaseibacillus</taxon>
    </lineage>
</organism>
<dbReference type="Pfam" id="PF01272">
    <property type="entry name" value="GreA_GreB"/>
    <property type="match status" value="1"/>
</dbReference>
<accession>A0A0R2C762</accession>
<dbReference type="InterPro" id="IPR028624">
    <property type="entry name" value="Tscrpt_elong_fac_GreA/B"/>
</dbReference>
<comment type="function">
    <text evidence="7">Necessary for efficient RNA polymerase transcription elongation past template-encoded arresting sites. The arresting sites in DNA have the property of trapping a certain fraction of elongating RNA polymerases that pass through, resulting in locked ternary complexes. Cleavage of the nascent transcript by cleavage factors such as GreA or GreB allows the resumption of elongation from the new 3'terminus. GreA releases sequences of 2 to 3 nucleotides.</text>
</comment>
<keyword evidence="3 7" id="KW-0805">Transcription regulation</keyword>
<keyword evidence="10" id="KW-0648">Protein biosynthesis</keyword>
<keyword evidence="11" id="KW-1185">Reference proteome</keyword>